<sequence>MRVKYGLSSKSKKTFAIHGNYKYFKRRTVGGRVVWKCSKDKELGCCGSIWTRKSTIIFETEHACKGVGELTAIENYQVKLISFQTLRNNPSTSIPNIDLSESEEEIQEEVVTPKKRKISHKLPGGGRSKFQLHLLRRLRFRFQN</sequence>
<keyword evidence="3" id="KW-0862">Zinc</keyword>
<evidence type="ECO:0000256" key="2">
    <source>
        <dbReference type="ARBA" id="ARBA00022771"/>
    </source>
</evidence>
<feature type="domain" description="FLYWCH-type" evidence="4">
    <location>
        <begin position="9"/>
        <end position="62"/>
    </location>
</feature>
<dbReference type="Gene3D" id="2.20.25.240">
    <property type="match status" value="1"/>
</dbReference>
<evidence type="ECO:0000313" key="6">
    <source>
        <dbReference type="WBParaSite" id="scf7180000424108.g12309"/>
    </source>
</evidence>
<dbReference type="Pfam" id="PF04500">
    <property type="entry name" value="FLYWCH"/>
    <property type="match status" value="1"/>
</dbReference>
<protein>
    <submittedName>
        <fullName evidence="6">FLYWCH-type domain-containing protein</fullName>
    </submittedName>
</protein>
<organism evidence="5 6">
    <name type="scientific">Meloidogyne floridensis</name>
    <dbReference type="NCBI Taxonomy" id="298350"/>
    <lineage>
        <taxon>Eukaryota</taxon>
        <taxon>Metazoa</taxon>
        <taxon>Ecdysozoa</taxon>
        <taxon>Nematoda</taxon>
        <taxon>Chromadorea</taxon>
        <taxon>Rhabditida</taxon>
        <taxon>Tylenchina</taxon>
        <taxon>Tylenchomorpha</taxon>
        <taxon>Tylenchoidea</taxon>
        <taxon>Meloidogynidae</taxon>
        <taxon>Meloidogyninae</taxon>
        <taxon>Meloidogyne</taxon>
    </lineage>
</organism>
<name>A0A915PC23_9BILA</name>
<keyword evidence="5" id="KW-1185">Reference proteome</keyword>
<reference evidence="6" key="1">
    <citation type="submission" date="2022-11" db="UniProtKB">
        <authorList>
            <consortium name="WormBaseParasite"/>
        </authorList>
    </citation>
    <scope>IDENTIFICATION</scope>
</reference>
<dbReference type="GO" id="GO:0008270">
    <property type="term" value="F:zinc ion binding"/>
    <property type="evidence" value="ECO:0007669"/>
    <property type="project" value="UniProtKB-KW"/>
</dbReference>
<evidence type="ECO:0000313" key="5">
    <source>
        <dbReference type="Proteomes" id="UP000887560"/>
    </source>
</evidence>
<proteinExistence type="predicted"/>
<dbReference type="AlphaFoldDB" id="A0A915PC23"/>
<keyword evidence="1" id="KW-0479">Metal-binding</keyword>
<evidence type="ECO:0000256" key="1">
    <source>
        <dbReference type="ARBA" id="ARBA00022723"/>
    </source>
</evidence>
<dbReference type="Proteomes" id="UP000887560">
    <property type="component" value="Unplaced"/>
</dbReference>
<dbReference type="WBParaSite" id="scf7180000424108.g12309">
    <property type="protein sequence ID" value="scf7180000424108.g12309"/>
    <property type="gene ID" value="scf7180000424108.g12309"/>
</dbReference>
<dbReference type="InterPro" id="IPR007588">
    <property type="entry name" value="Znf_FLYWCH"/>
</dbReference>
<keyword evidence="2" id="KW-0863">Zinc-finger</keyword>
<accession>A0A915PC23</accession>
<evidence type="ECO:0000256" key="3">
    <source>
        <dbReference type="ARBA" id="ARBA00022833"/>
    </source>
</evidence>
<evidence type="ECO:0000259" key="4">
    <source>
        <dbReference type="Pfam" id="PF04500"/>
    </source>
</evidence>